<keyword evidence="7" id="KW-0963">Cytoplasm</keyword>
<evidence type="ECO:0000256" key="3">
    <source>
        <dbReference type="ARBA" id="ARBA00015326"/>
    </source>
</evidence>
<comment type="subcellular location">
    <subcellularLocation>
        <location evidence="7">Cytoplasm</location>
        <location evidence="7">Cytosol</location>
    </subcellularLocation>
</comment>
<dbReference type="Proteomes" id="UP000887013">
    <property type="component" value="Unassembled WGS sequence"/>
</dbReference>
<keyword evidence="11" id="KW-1185">Reference proteome</keyword>
<dbReference type="GO" id="GO:0005829">
    <property type="term" value="C:cytosol"/>
    <property type="evidence" value="ECO:0007669"/>
    <property type="project" value="UniProtKB-SubCell"/>
</dbReference>
<comment type="similarity">
    <text evidence="1 7">Belongs to the ATP-dependent AMP-binding enzyme family.</text>
</comment>
<dbReference type="InterPro" id="IPR020845">
    <property type="entry name" value="AMP-binding_CS"/>
</dbReference>
<keyword evidence="5 7" id="KW-0547">Nucleotide-binding</keyword>
<comment type="caution">
    <text evidence="10">The sequence shown here is derived from an EMBL/GenBank/DDBJ whole genome shotgun (WGS) entry which is preliminary data.</text>
</comment>
<accession>A0A8X6MAM9</accession>
<dbReference type="NCBIfam" id="TIGR01217">
    <property type="entry name" value="ac_ac_CoA_syn"/>
    <property type="match status" value="1"/>
</dbReference>
<keyword evidence="7" id="KW-0276">Fatty acid metabolism</keyword>
<evidence type="ECO:0000313" key="11">
    <source>
        <dbReference type="Proteomes" id="UP000887013"/>
    </source>
</evidence>
<dbReference type="SUPFAM" id="SSF56801">
    <property type="entry name" value="Acetyl-CoA synthetase-like"/>
    <property type="match status" value="2"/>
</dbReference>
<dbReference type="PANTHER" id="PTHR42921">
    <property type="entry name" value="ACETOACETYL-COA SYNTHETASE"/>
    <property type="match status" value="1"/>
</dbReference>
<sequence length="861" mass="98512">NRIIGEIGEIVVRKSIPGLFLGMWNDKDGSIYREKYFSKYQGVFAMSDFGIQNPVTKNWIIVCRSDETLKQRGCRFGSSEIYNIVEELPEIRDSLCVSQYNKDLDERAVLFLKIRDGHKYNEELIAKIRKEIENALTVRHVPDVILEVKDIPYNLNGKKVEIVVKRIINKLPYNKDSLENPDCLQSLQWGKLRNIYRNMELQKVFEVQVMRTPKEQDGKVVKKFKKIIEEKYGVKLNDYWAFYDWSINNLCEFWKEMWDFLGIISSKRFDKVLDLNVPMSESPKWFEGAKLNYAENLLRYRDDNISLIVTGEERETETVTYKQMYEEAKLYAAAFRKFGVRKGDIVVCYMSNRKEAFFAMHATVSIGAIWTGSLPLIGVQAALSRFKQVNPKICVTVDSFLHQGEEIDMLPKLKEIAEGLPSLEKIIIVPSKSDSSLKDISTIKNSCFLEEFLSQGLEKDGSVPDMKFEQVSFSHPVIISYTSGTTGIPKAIVHGCGVLMSIVNAFEINSDCDRNSVWLSVSPMGWATWTLAATLHFTGQTIVIFEGVPYYLTPTYMWDLVDKYKITNLLFPTSIIDEFQKRGYVPTPKHCLDSLKYIIAGGSVVKPQNFDFMYQTFKDVMFFSSYGCTETMGACLVGETSLPVYRGEINAIALGTAMEILDEAGNLIYGEMGDIVLSKPVPSLPVCLWGDSDGLMFREKYFSKYPDKFTIGDYGIRNPVTKGVLVCCRSDETLKQRGCRFGSSEIYNVVDFFSEVDDSLCVSQYNKNMDERAVLFLKIKKGYSYNEELVNRIRKAIEKELTVRHVPDVIMETKDIPYNINGKKVEIIVKKIINKLPYDSGTVINPECLQNFHNVPELNEF</sequence>
<dbReference type="GO" id="GO:0006631">
    <property type="term" value="P:fatty acid metabolic process"/>
    <property type="evidence" value="ECO:0007669"/>
    <property type="project" value="UniProtKB-UniRule"/>
</dbReference>
<protein>
    <recommendedName>
        <fullName evidence="3 7">Acetoacetyl-CoA synthetase</fullName>
        <ecNumber evidence="2 7">6.2.1.16</ecNumber>
    </recommendedName>
</protein>
<dbReference type="Pfam" id="PF16177">
    <property type="entry name" value="ACAS_N"/>
    <property type="match status" value="1"/>
</dbReference>
<evidence type="ECO:0000313" key="10">
    <source>
        <dbReference type="EMBL" id="GFS35428.1"/>
    </source>
</evidence>
<evidence type="ECO:0000256" key="1">
    <source>
        <dbReference type="ARBA" id="ARBA00006432"/>
    </source>
</evidence>
<dbReference type="Gene3D" id="3.30.300.30">
    <property type="match status" value="2"/>
</dbReference>
<comment type="catalytic activity">
    <reaction evidence="7">
        <text>acetoacetate + ATP + CoA = acetoacetyl-CoA + AMP + diphosphate</text>
        <dbReference type="Rhea" id="RHEA:16117"/>
        <dbReference type="ChEBI" id="CHEBI:13705"/>
        <dbReference type="ChEBI" id="CHEBI:30616"/>
        <dbReference type="ChEBI" id="CHEBI:33019"/>
        <dbReference type="ChEBI" id="CHEBI:57286"/>
        <dbReference type="ChEBI" id="CHEBI:57287"/>
        <dbReference type="ChEBI" id="CHEBI:456215"/>
        <dbReference type="EC" id="6.2.1.16"/>
    </reaction>
</comment>
<dbReference type="Gene3D" id="3.40.50.12780">
    <property type="entry name" value="N-terminal domain of ligase-like"/>
    <property type="match status" value="1"/>
</dbReference>
<feature type="domain" description="AMP-dependent synthetase/ligase" evidence="8">
    <location>
        <begin position="309"/>
        <end position="680"/>
    </location>
</feature>
<reference evidence="10" key="1">
    <citation type="submission" date="2020-08" db="EMBL/GenBank/DDBJ databases">
        <title>Multicomponent nature underlies the extraordinary mechanical properties of spider dragline silk.</title>
        <authorList>
            <person name="Kono N."/>
            <person name="Nakamura H."/>
            <person name="Mori M."/>
            <person name="Yoshida Y."/>
            <person name="Ohtoshi R."/>
            <person name="Malay A.D."/>
            <person name="Moran D.A.P."/>
            <person name="Tomita M."/>
            <person name="Numata K."/>
            <person name="Arakawa K."/>
        </authorList>
    </citation>
    <scope>NUCLEOTIDE SEQUENCE</scope>
</reference>
<evidence type="ECO:0000259" key="9">
    <source>
        <dbReference type="Pfam" id="PF16177"/>
    </source>
</evidence>
<dbReference type="InterPro" id="IPR005914">
    <property type="entry name" value="Acac_CoA_synth"/>
</dbReference>
<dbReference type="InterPro" id="IPR000873">
    <property type="entry name" value="AMP-dep_synth/lig_dom"/>
</dbReference>
<dbReference type="InterPro" id="IPR045851">
    <property type="entry name" value="AMP-bd_C_sf"/>
</dbReference>
<dbReference type="GO" id="GO:0030729">
    <property type="term" value="F:acetoacetate-CoA ligase activity"/>
    <property type="evidence" value="ECO:0007669"/>
    <property type="project" value="UniProtKB-UniRule"/>
</dbReference>
<evidence type="ECO:0000256" key="5">
    <source>
        <dbReference type="ARBA" id="ARBA00022741"/>
    </source>
</evidence>
<comment type="function">
    <text evidence="7">Converts acetoacetate to acetoacetyl-CoA in the cytosol.</text>
</comment>
<evidence type="ECO:0000256" key="4">
    <source>
        <dbReference type="ARBA" id="ARBA00022598"/>
    </source>
</evidence>
<keyword evidence="7" id="KW-0443">Lipid metabolism</keyword>
<dbReference type="Pfam" id="PF00501">
    <property type="entry name" value="AMP-binding"/>
    <property type="match status" value="1"/>
</dbReference>
<dbReference type="AlphaFoldDB" id="A0A8X6MAM9"/>
<dbReference type="EC" id="6.2.1.16" evidence="2 7"/>
<name>A0A8X6MAM9_NEPPI</name>
<keyword evidence="6 7" id="KW-0067">ATP-binding</keyword>
<dbReference type="InterPro" id="IPR042099">
    <property type="entry name" value="ANL_N_sf"/>
</dbReference>
<evidence type="ECO:0000256" key="7">
    <source>
        <dbReference type="RuleBase" id="RU367019"/>
    </source>
</evidence>
<evidence type="ECO:0000256" key="2">
    <source>
        <dbReference type="ARBA" id="ARBA00012988"/>
    </source>
</evidence>
<organism evidence="10 11">
    <name type="scientific">Nephila pilipes</name>
    <name type="common">Giant wood spider</name>
    <name type="synonym">Nephila maculata</name>
    <dbReference type="NCBI Taxonomy" id="299642"/>
    <lineage>
        <taxon>Eukaryota</taxon>
        <taxon>Metazoa</taxon>
        <taxon>Ecdysozoa</taxon>
        <taxon>Arthropoda</taxon>
        <taxon>Chelicerata</taxon>
        <taxon>Arachnida</taxon>
        <taxon>Araneae</taxon>
        <taxon>Araneomorphae</taxon>
        <taxon>Entelegynae</taxon>
        <taxon>Araneoidea</taxon>
        <taxon>Nephilidae</taxon>
        <taxon>Nephila</taxon>
    </lineage>
</organism>
<dbReference type="OrthoDB" id="10253869at2759"/>
<dbReference type="PROSITE" id="PS00455">
    <property type="entry name" value="AMP_BINDING"/>
    <property type="match status" value="1"/>
</dbReference>
<evidence type="ECO:0000256" key="6">
    <source>
        <dbReference type="ARBA" id="ARBA00022840"/>
    </source>
</evidence>
<dbReference type="EMBL" id="BMAW01088594">
    <property type="protein sequence ID" value="GFS35428.1"/>
    <property type="molecule type" value="Genomic_DNA"/>
</dbReference>
<proteinExistence type="inferred from homology"/>
<evidence type="ECO:0000259" key="8">
    <source>
        <dbReference type="Pfam" id="PF00501"/>
    </source>
</evidence>
<keyword evidence="4 7" id="KW-0436">Ligase</keyword>
<dbReference type="InterPro" id="IPR032387">
    <property type="entry name" value="ACAS_N"/>
</dbReference>
<dbReference type="PANTHER" id="PTHR42921:SF1">
    <property type="entry name" value="ACETOACETYL-COA SYNTHETASE"/>
    <property type="match status" value="1"/>
</dbReference>
<gene>
    <name evidence="10" type="primary">AACS</name>
    <name evidence="10" type="ORF">NPIL_79651</name>
</gene>
<dbReference type="GO" id="GO:0005524">
    <property type="term" value="F:ATP binding"/>
    <property type="evidence" value="ECO:0007669"/>
    <property type="project" value="UniProtKB-UniRule"/>
</dbReference>
<feature type="non-terminal residue" evidence="10">
    <location>
        <position position="1"/>
    </location>
</feature>
<feature type="domain" description="Acetyl-coenzyme A synthetase N-terminal" evidence="9">
    <location>
        <begin position="239"/>
        <end position="296"/>
    </location>
</feature>